<evidence type="ECO:0000313" key="8">
    <source>
        <dbReference type="Proteomes" id="UP000261380"/>
    </source>
</evidence>
<dbReference type="SUPFAM" id="SSF54534">
    <property type="entry name" value="FKBP-like"/>
    <property type="match status" value="1"/>
</dbReference>
<keyword evidence="4 5" id="KW-0413">Isomerase</keyword>
<dbReference type="PROSITE" id="PS50059">
    <property type="entry name" value="FKBP_PPIASE"/>
    <property type="match status" value="1"/>
</dbReference>
<dbReference type="InterPro" id="IPR050689">
    <property type="entry name" value="FKBP-type_PPIase"/>
</dbReference>
<dbReference type="Proteomes" id="UP000261380">
    <property type="component" value="Unplaced"/>
</dbReference>
<evidence type="ECO:0000259" key="6">
    <source>
        <dbReference type="PROSITE" id="PS50059"/>
    </source>
</evidence>
<dbReference type="InterPro" id="IPR046357">
    <property type="entry name" value="PPIase_dom_sf"/>
</dbReference>
<evidence type="ECO:0000256" key="1">
    <source>
        <dbReference type="ARBA" id="ARBA00000971"/>
    </source>
</evidence>
<dbReference type="AlphaFoldDB" id="A0A3B5KR29"/>
<reference evidence="7" key="2">
    <citation type="submission" date="2025-09" db="UniProtKB">
        <authorList>
            <consortium name="Ensembl"/>
        </authorList>
    </citation>
    <scope>IDENTIFICATION</scope>
</reference>
<evidence type="ECO:0000256" key="3">
    <source>
        <dbReference type="ARBA" id="ARBA00023110"/>
    </source>
</evidence>
<evidence type="ECO:0000256" key="4">
    <source>
        <dbReference type="ARBA" id="ARBA00023235"/>
    </source>
</evidence>
<evidence type="ECO:0000256" key="5">
    <source>
        <dbReference type="PROSITE-ProRule" id="PRU00277"/>
    </source>
</evidence>
<reference evidence="7" key="1">
    <citation type="submission" date="2025-08" db="UniProtKB">
        <authorList>
            <consortium name="Ensembl"/>
        </authorList>
    </citation>
    <scope>IDENTIFICATION</scope>
</reference>
<dbReference type="GeneTree" id="ENSGT00940000153311"/>
<name>A0A3B5KR29_9TELE</name>
<dbReference type="GO" id="GO:0003755">
    <property type="term" value="F:peptidyl-prolyl cis-trans isomerase activity"/>
    <property type="evidence" value="ECO:0007669"/>
    <property type="project" value="UniProtKB-KW"/>
</dbReference>
<evidence type="ECO:0000256" key="2">
    <source>
        <dbReference type="ARBA" id="ARBA00013194"/>
    </source>
</evidence>
<dbReference type="Pfam" id="PF00254">
    <property type="entry name" value="FKBP_C"/>
    <property type="match status" value="1"/>
</dbReference>
<sequence length="117" mass="12742">MGVEIETVTPGDGRTFPKKGQTCVVHYVGVSLPGPRSTKCVSGVLVGVWHPFLCVFTLGEWVWMSVRGWERVIVSMSVGQRAKLICSPDFAYGNKGHPGIIPPNATLIFDVELLSLE</sequence>
<protein>
    <recommendedName>
        <fullName evidence="2 5">peptidylprolyl isomerase</fullName>
        <ecNumber evidence="2 5">5.2.1.8</ecNumber>
    </recommendedName>
</protein>
<keyword evidence="8" id="KW-1185">Reference proteome</keyword>
<accession>A0A3B5KR29</accession>
<dbReference type="GO" id="GO:0033017">
    <property type="term" value="C:sarcoplasmic reticulum membrane"/>
    <property type="evidence" value="ECO:0007669"/>
    <property type="project" value="TreeGrafter"/>
</dbReference>
<dbReference type="PANTHER" id="PTHR10516:SF452">
    <property type="entry name" value="PEPTIDYLPROLYL ISOMERASE"/>
    <property type="match status" value="1"/>
</dbReference>
<evidence type="ECO:0000313" key="7">
    <source>
        <dbReference type="Ensembl" id="ENSXCOP00000000091.1"/>
    </source>
</evidence>
<dbReference type="Ensembl" id="ENSXCOT00000000091.1">
    <property type="protein sequence ID" value="ENSXCOP00000000091.1"/>
    <property type="gene ID" value="ENSXCOG00000000069.1"/>
</dbReference>
<dbReference type="PANTHER" id="PTHR10516">
    <property type="entry name" value="PEPTIDYL-PROLYL CIS-TRANS ISOMERASE"/>
    <property type="match status" value="1"/>
</dbReference>
<dbReference type="EC" id="5.2.1.8" evidence="2 5"/>
<dbReference type="InterPro" id="IPR001179">
    <property type="entry name" value="PPIase_FKBP_dom"/>
</dbReference>
<feature type="domain" description="PPIase FKBP-type" evidence="6">
    <location>
        <begin position="20"/>
        <end position="117"/>
    </location>
</feature>
<keyword evidence="3 5" id="KW-0697">Rotamase</keyword>
<dbReference type="Gene3D" id="3.10.50.40">
    <property type="match status" value="1"/>
</dbReference>
<proteinExistence type="predicted"/>
<organism evidence="7 8">
    <name type="scientific">Xiphophorus couchianus</name>
    <name type="common">Monterrey platyfish</name>
    <dbReference type="NCBI Taxonomy" id="32473"/>
    <lineage>
        <taxon>Eukaryota</taxon>
        <taxon>Metazoa</taxon>
        <taxon>Chordata</taxon>
        <taxon>Craniata</taxon>
        <taxon>Vertebrata</taxon>
        <taxon>Euteleostomi</taxon>
        <taxon>Actinopterygii</taxon>
        <taxon>Neopterygii</taxon>
        <taxon>Teleostei</taxon>
        <taxon>Neoteleostei</taxon>
        <taxon>Acanthomorphata</taxon>
        <taxon>Ovalentaria</taxon>
        <taxon>Atherinomorphae</taxon>
        <taxon>Cyprinodontiformes</taxon>
        <taxon>Poeciliidae</taxon>
        <taxon>Poeciliinae</taxon>
        <taxon>Xiphophorus</taxon>
    </lineage>
</organism>
<comment type="catalytic activity">
    <reaction evidence="1 5">
        <text>[protein]-peptidylproline (omega=180) = [protein]-peptidylproline (omega=0)</text>
        <dbReference type="Rhea" id="RHEA:16237"/>
        <dbReference type="Rhea" id="RHEA-COMP:10747"/>
        <dbReference type="Rhea" id="RHEA-COMP:10748"/>
        <dbReference type="ChEBI" id="CHEBI:83833"/>
        <dbReference type="ChEBI" id="CHEBI:83834"/>
        <dbReference type="EC" id="5.2.1.8"/>
    </reaction>
</comment>